<name>A0ABP0NN35_9DINO</name>
<feature type="non-terminal residue" evidence="4">
    <location>
        <position position="821"/>
    </location>
</feature>
<organism evidence="4 5">
    <name type="scientific">Durusdinium trenchii</name>
    <dbReference type="NCBI Taxonomy" id="1381693"/>
    <lineage>
        <taxon>Eukaryota</taxon>
        <taxon>Sar</taxon>
        <taxon>Alveolata</taxon>
        <taxon>Dinophyceae</taxon>
        <taxon>Suessiales</taxon>
        <taxon>Symbiodiniaceae</taxon>
        <taxon>Durusdinium</taxon>
    </lineage>
</organism>
<feature type="compositionally biased region" description="Basic and acidic residues" evidence="2">
    <location>
        <begin position="672"/>
        <end position="681"/>
    </location>
</feature>
<dbReference type="EMBL" id="CAXAMN010021958">
    <property type="protein sequence ID" value="CAK9064883.1"/>
    <property type="molecule type" value="Genomic_DNA"/>
</dbReference>
<comment type="caution">
    <text evidence="4">The sequence shown here is derived from an EMBL/GenBank/DDBJ whole genome shotgun (WGS) entry which is preliminary data.</text>
</comment>
<feature type="compositionally biased region" description="Low complexity" evidence="2">
    <location>
        <begin position="566"/>
        <end position="576"/>
    </location>
</feature>
<dbReference type="InterPro" id="IPR033551">
    <property type="entry name" value="DRC7/lobo"/>
</dbReference>
<reference evidence="4 5" key="1">
    <citation type="submission" date="2024-02" db="EMBL/GenBank/DDBJ databases">
        <authorList>
            <person name="Chen Y."/>
            <person name="Shah S."/>
            <person name="Dougan E. K."/>
            <person name="Thang M."/>
            <person name="Chan C."/>
        </authorList>
    </citation>
    <scope>NUCLEOTIDE SEQUENCE [LARGE SCALE GENOMIC DNA]</scope>
</reference>
<dbReference type="Pfam" id="PF24671">
    <property type="entry name" value="DRC7_C"/>
    <property type="match status" value="2"/>
</dbReference>
<proteinExistence type="predicted"/>
<keyword evidence="1" id="KW-0175">Coiled coil</keyword>
<evidence type="ECO:0000259" key="3">
    <source>
        <dbReference type="Pfam" id="PF24671"/>
    </source>
</evidence>
<keyword evidence="5" id="KW-1185">Reference proteome</keyword>
<dbReference type="Proteomes" id="UP001642484">
    <property type="component" value="Unassembled WGS sequence"/>
</dbReference>
<protein>
    <recommendedName>
        <fullName evidence="3">Dynein regulatory complex subunit 7 C-terminal domain-containing protein</fullName>
    </recommendedName>
</protein>
<feature type="domain" description="Dynein regulatory complex subunit 7 C-terminal" evidence="3">
    <location>
        <begin position="377"/>
        <end position="464"/>
    </location>
</feature>
<evidence type="ECO:0000256" key="2">
    <source>
        <dbReference type="SAM" id="MobiDB-lite"/>
    </source>
</evidence>
<feature type="compositionally biased region" description="Low complexity" evidence="2">
    <location>
        <begin position="542"/>
        <end position="551"/>
    </location>
</feature>
<feature type="coiled-coil region" evidence="1">
    <location>
        <begin position="80"/>
        <end position="111"/>
    </location>
</feature>
<gene>
    <name evidence="4" type="ORF">CCMP2556_LOCUS31901</name>
</gene>
<sequence>MIPGSRDDVLEPSVYDLARESARVEGSREGQEEEKQEEQTSKVDILAPYLVDFFNKDTGLVQLDSLQAELVAKKCTTDFRKRLTDRAEIIQRRLEEEQELLRKRRAQMQRRGDSVEKDEQAFAAYQDEAMFRTQILEQRLARHEMQAIEKFQELERMLQEDPRLAAMWQKEPAAVKGAMWLMGLRRLWATCWQSSMRVVVEQLRLQALKNRWLQPERVIFVEVWVGSDRLSGWVWAMPGVSLGAQCRSELTTRKKDEISIRGMRSVAAGKKRDLTMIPGSRDDVLEPSVYDLARESARVEGSREGQEEEKQEEQTSKDTGLVQLDSLQAELVAKKCTTDFRPMDTVLGGNAFHGCGWVGHADGIMKAFFGAANRRGKRLTDRAEIIQRRLEESWEEQELLRKRRAQMQRRGDSVEKDEQAFAARLGVATMVALKSYQDEAMFRTQILEQRLARHEMQAIEKFQAQKKIRWEGRGEGPVVCLRHGAWSAREEIARMIENGVPSNEILEAIRSGSEGDQPLEIQGEAEEADDPVAKSLSEERPPLSSEAAPPSWIAEKRAEKPTKVPAASEGSSSAASTPHLSTDRSSRDTPTWATGAALSPLGFTKKAVSPVPQIPQLQVKEEEHEEPPKPSAVMPEEDPGKIDRGAVIQTLEGQELDTMRQPDWATVETLEEEQRMPETSREGSGAEAMRRAIVCAEDRQGERRISGDCAVPVTELPYYKDHPIEHVETSPNAVEWGPDSDDSEGDPAITDLEMHHTFVQLSSGAGKIHKPAARDEHMPSQQPEGHPDLGKERPSNHKGGGDDKKGVKRSRTPERPRKEKP</sequence>
<feature type="region of interest" description="Disordered" evidence="2">
    <location>
        <begin position="19"/>
        <end position="40"/>
    </location>
</feature>
<dbReference type="InterPro" id="IPR056292">
    <property type="entry name" value="DRC7_C"/>
</dbReference>
<accession>A0ABP0NN35</accession>
<dbReference type="PANTHER" id="PTHR35249">
    <property type="entry name" value="DYNEIN REGULATORY COMPLEX SUBUNIT 7"/>
    <property type="match status" value="1"/>
</dbReference>
<feature type="region of interest" description="Disordered" evidence="2">
    <location>
        <begin position="296"/>
        <end position="320"/>
    </location>
</feature>
<evidence type="ECO:0000313" key="5">
    <source>
        <dbReference type="Proteomes" id="UP001642484"/>
    </source>
</evidence>
<feature type="compositionally biased region" description="Basic and acidic residues" evidence="2">
    <location>
        <begin position="785"/>
        <end position="821"/>
    </location>
</feature>
<dbReference type="PANTHER" id="PTHR35249:SF2">
    <property type="entry name" value="DYNEIN REGULATORY COMPLEX SUBUNIT 7"/>
    <property type="match status" value="1"/>
</dbReference>
<evidence type="ECO:0000256" key="1">
    <source>
        <dbReference type="SAM" id="Coils"/>
    </source>
</evidence>
<feature type="region of interest" description="Disordered" evidence="2">
    <location>
        <begin position="525"/>
        <end position="688"/>
    </location>
</feature>
<feature type="compositionally biased region" description="Basic and acidic residues" evidence="2">
    <location>
        <begin position="296"/>
        <end position="305"/>
    </location>
</feature>
<feature type="domain" description="Dynein regulatory complex subunit 7 C-terminal" evidence="3">
    <location>
        <begin position="62"/>
        <end position="168"/>
    </location>
</feature>
<feature type="compositionally biased region" description="Basic and acidic residues" evidence="2">
    <location>
        <begin position="619"/>
        <end position="628"/>
    </location>
</feature>
<feature type="compositionally biased region" description="Basic and acidic residues" evidence="2">
    <location>
        <begin position="19"/>
        <end position="30"/>
    </location>
</feature>
<feature type="region of interest" description="Disordered" evidence="2">
    <location>
        <begin position="722"/>
        <end position="821"/>
    </location>
</feature>
<evidence type="ECO:0000313" key="4">
    <source>
        <dbReference type="EMBL" id="CAK9064883.1"/>
    </source>
</evidence>